<dbReference type="GO" id="GO:0008476">
    <property type="term" value="F:protein-tyrosine sulfotransferase activity"/>
    <property type="evidence" value="ECO:0007669"/>
    <property type="project" value="InterPro"/>
</dbReference>
<evidence type="ECO:0000256" key="1">
    <source>
        <dbReference type="ARBA" id="ARBA00022679"/>
    </source>
</evidence>
<sequence>MPRDLQAEQQVLSRLPTFFVGGLPRSGTTWVQQLLNAHPQVVCLGESHFFNDLAPSLARAAQGYAKRRSEGHNTWAPTVRGPGTQVLTPVYRAAFVALVQENLDGRDPKQLVTIGEKTPDNIMLLHRVWAVFPSARFINVIRDGRDGAVSAYIRFRSKLPETMTQLDYARAYGEGWAKRIREARELAKGRRYLEVRYEDLHADGEAEAARLFAFLGADSGPDSVRRAIETASFEKLSGGRSRGQEDPASHYRRGEVGGWAEVLTPAEVEAFEAAAGPMMDTLGYARAADRAKGS</sequence>
<accession>A0A919CRE5</accession>
<evidence type="ECO:0000313" key="3">
    <source>
        <dbReference type="Proteomes" id="UP000630353"/>
    </source>
</evidence>
<comment type="caution">
    <text evidence="2">The sequence shown here is derived from an EMBL/GenBank/DDBJ whole genome shotgun (WGS) entry which is preliminary data.</text>
</comment>
<dbReference type="InterPro" id="IPR027417">
    <property type="entry name" value="P-loop_NTPase"/>
</dbReference>
<dbReference type="Gene3D" id="3.40.50.300">
    <property type="entry name" value="P-loop containing nucleotide triphosphate hydrolases"/>
    <property type="match status" value="1"/>
</dbReference>
<evidence type="ECO:0008006" key="4">
    <source>
        <dbReference type="Google" id="ProtNLM"/>
    </source>
</evidence>
<dbReference type="Pfam" id="PF13469">
    <property type="entry name" value="Sulfotransfer_3"/>
    <property type="match status" value="1"/>
</dbReference>
<keyword evidence="1" id="KW-0808">Transferase</keyword>
<keyword evidence="3" id="KW-1185">Reference proteome</keyword>
<organism evidence="2 3">
    <name type="scientific">Thalassobaculum fulvum</name>
    <dbReference type="NCBI Taxonomy" id="1633335"/>
    <lineage>
        <taxon>Bacteria</taxon>
        <taxon>Pseudomonadati</taxon>
        <taxon>Pseudomonadota</taxon>
        <taxon>Alphaproteobacteria</taxon>
        <taxon>Rhodospirillales</taxon>
        <taxon>Thalassobaculaceae</taxon>
        <taxon>Thalassobaculum</taxon>
    </lineage>
</organism>
<dbReference type="SUPFAM" id="SSF52540">
    <property type="entry name" value="P-loop containing nucleoside triphosphate hydrolases"/>
    <property type="match status" value="1"/>
</dbReference>
<dbReference type="EMBL" id="BMZS01000009">
    <property type="protein sequence ID" value="GHD57241.1"/>
    <property type="molecule type" value="Genomic_DNA"/>
</dbReference>
<dbReference type="PANTHER" id="PTHR12788">
    <property type="entry name" value="PROTEIN-TYROSINE SULFOTRANSFERASE 2"/>
    <property type="match status" value="1"/>
</dbReference>
<dbReference type="InterPro" id="IPR026634">
    <property type="entry name" value="TPST-like"/>
</dbReference>
<evidence type="ECO:0000313" key="2">
    <source>
        <dbReference type="EMBL" id="GHD57241.1"/>
    </source>
</evidence>
<gene>
    <name evidence="2" type="ORF">GCM10017083_38450</name>
</gene>
<dbReference type="Proteomes" id="UP000630353">
    <property type="component" value="Unassembled WGS sequence"/>
</dbReference>
<name>A0A919CRE5_9PROT</name>
<reference evidence="2" key="1">
    <citation type="journal article" date="2014" name="Int. J. Syst. Evol. Microbiol.">
        <title>Complete genome sequence of Corynebacterium casei LMG S-19264T (=DSM 44701T), isolated from a smear-ripened cheese.</title>
        <authorList>
            <consortium name="US DOE Joint Genome Institute (JGI-PGF)"/>
            <person name="Walter F."/>
            <person name="Albersmeier A."/>
            <person name="Kalinowski J."/>
            <person name="Ruckert C."/>
        </authorList>
    </citation>
    <scope>NUCLEOTIDE SEQUENCE</scope>
    <source>
        <strain evidence="2">KCTC 42651</strain>
    </source>
</reference>
<dbReference type="AlphaFoldDB" id="A0A919CRE5"/>
<dbReference type="PANTHER" id="PTHR12788:SF10">
    <property type="entry name" value="PROTEIN-TYROSINE SULFOTRANSFERASE"/>
    <property type="match status" value="1"/>
</dbReference>
<reference evidence="2" key="2">
    <citation type="submission" date="2020-09" db="EMBL/GenBank/DDBJ databases">
        <authorList>
            <person name="Sun Q."/>
            <person name="Kim S."/>
        </authorList>
    </citation>
    <scope>NUCLEOTIDE SEQUENCE</scope>
    <source>
        <strain evidence="2">KCTC 42651</strain>
    </source>
</reference>
<proteinExistence type="predicted"/>
<protein>
    <recommendedName>
        <fullName evidence="4">Sulfotransferase</fullName>
    </recommendedName>
</protein>
<dbReference type="RefSeq" id="WP_268245285.1">
    <property type="nucleotide sequence ID" value="NZ_BMZS01000009.1"/>
</dbReference>